<evidence type="ECO:0000313" key="1">
    <source>
        <dbReference type="EMBL" id="QQO40351.1"/>
    </source>
</evidence>
<proteinExistence type="predicted"/>
<gene>
    <name evidence="1" type="primary">5</name>
    <name evidence="1" type="ORF">268TH004_5</name>
</gene>
<accession>A0A7T8C651</accession>
<organism evidence="1 2">
    <name type="scientific">Bacillus phage 268TH004</name>
    <dbReference type="NCBI Taxonomy" id="2801523"/>
    <lineage>
        <taxon>Viruses</taxon>
        <taxon>Duplodnaviria</taxon>
        <taxon>Heunggongvirae</taxon>
        <taxon>Uroviricota</taxon>
        <taxon>Caudoviricetes</taxon>
        <taxon>Ehrlichviridae</taxon>
        <taxon>Gettysburgvirus</taxon>
        <taxon>Gettysburgvirus gv268TH004</taxon>
    </lineage>
</organism>
<evidence type="ECO:0000313" key="2">
    <source>
        <dbReference type="Proteomes" id="UP000595376"/>
    </source>
</evidence>
<dbReference type="EMBL" id="MW394467">
    <property type="protein sequence ID" value="QQO40351.1"/>
    <property type="molecule type" value="Genomic_DNA"/>
</dbReference>
<protein>
    <submittedName>
        <fullName evidence="1">Uncharacterized protein</fullName>
    </submittedName>
</protein>
<name>A0A7T8C651_9CAUD</name>
<sequence>MSIELNVYRAINSLYDDVTPEVLEDSQSFDAVYVLASFFAYVLTGEPTFEYEVLHEVAESKLNELKEMVGYIDPEEEN</sequence>
<keyword evidence="2" id="KW-1185">Reference proteome</keyword>
<dbReference type="Proteomes" id="UP000595376">
    <property type="component" value="Segment"/>
</dbReference>
<reference evidence="1 2" key="1">
    <citation type="submission" date="2020-12" db="EMBL/GenBank/DDBJ databases">
        <authorList>
            <person name="Goubet-McCall L."/>
            <person name="Delesalle V.A."/>
            <person name="Krukonis G.P."/>
        </authorList>
    </citation>
    <scope>NUCLEOTIDE SEQUENCE [LARGE SCALE GENOMIC DNA]</scope>
</reference>